<feature type="domain" description="CxC2-like cysteine cluster KDZ transposase-associated" evidence="2">
    <location>
        <begin position="270"/>
        <end position="378"/>
    </location>
</feature>
<name>A0A6A4HPF5_9AGAR</name>
<keyword evidence="4" id="KW-1185">Reference proteome</keyword>
<dbReference type="Pfam" id="PF18758">
    <property type="entry name" value="KDZ"/>
    <property type="match status" value="1"/>
</dbReference>
<accession>A0A6A4HPF5</accession>
<protein>
    <recommendedName>
        <fullName evidence="2">CxC2-like cysteine cluster KDZ transposase-associated domain-containing protein</fullName>
    </recommendedName>
</protein>
<dbReference type="PANTHER" id="PTHR33104">
    <property type="entry name" value="SI:DKEY-29D5.2"/>
    <property type="match status" value="1"/>
</dbReference>
<dbReference type="PANTHER" id="PTHR33104:SF2">
    <property type="entry name" value="CXC3 LIKE CYSTEINE CLUSTER DOMAIN-CONTAINING PROTEIN"/>
    <property type="match status" value="1"/>
</dbReference>
<sequence>MPNMVKIQKISLEDLVKPSVSTPLTHRPSKARSGGNSSAATGSPVSSTSSSARAKQSTSAGSLIFNAAKPKALKLDFPDLASSVREEARIILEIDELSKDGRRVNKRPLDVSDLSPIKRRHEGLAGGRLLVSKEHSDSDLSETLLGILRDFSDQGFQLVPDSRGIPDVQTLIAAATGTRSRRRYLMSDQPLLEWRPFANEYLAEMIRNEGRGDSDIELCYRCSEGAPLYRCLDCFAEDLVCAKCCRELHMDRPLDNVEKWNGMFFEQIRLRDLGIFVQLGHWALERCGNPRFIDGFTVIHTNGIHSVLLAYCDCPGRRAAGEWRQQLLRRRWFPATHIDPRTAATYQVLNTFHVLTLQGKVTTYDFYAGLEKLTNNAGLGDTKDQYKSFLRMIREWRHLKMAKRSGRGNDSERALSETCTGEMGIACIACPRPGVNLPKNWQDAPKSERFLYYLFLAIDACFRLKRRVVSSEKRDPDLDVGGSYFTEDEPFRHFLLGVTDQREMSTCTGLVALDHANTKYSRGYATTGVGVGVCARHEFIQRNSAVDLQKGERYANMEYAYTSLLRHHDSSLKKVTSYDIVCQWSKNLISRVKALPSLVRTDLEQQDTRFVIPKLHIHGHQVSCQLGYSLNWLPGAARTDGEGIERPWAHMGPIATSTRDMGPGARHGTINDHFGHWNWVKLTRLGTLLRKRMKTAVDEHCVHKEELKAFTEGRGGDAEAWLKTISEWEEDQERPAGERAGSLNPYEMPKGGMSESEVRLKLTEQEGKRAEEGTFSLHAVGPSALMAQLLEVQELQRQLKLDVAAKSFETAAQKTVLVERRTKIMRLLSRLCAIQQIYMPAAIKFLSDRQASESTPEHAEDVPIMFPSDLPISQRCEPGCRVDLTSCEEQMRDAQLRAALLNLRTHLHMKSRLLTYRTTNVKAQGMDAWQAMKKLRGKDNVGWRKLKARDVRRMDGGEDKAVGIQCKWLGKKKMEALRAEAKEDAGNTAASSEDDSDEDRSDDTGGNIQNKLKKARATVGEGRRHVLWIWMEGGTGEVVDQQVLEDIVRVEWCKSHARSARWGEEIRLLSAEMERCLATLEYNAKEWECRMEYCGPLAAGKDATHAEGVRAYAFSQANMYRRIAEDDEGERTAPGDNDDEMDGASEDEEEQQAEVDGWDDMADIPEGI</sequence>
<feature type="compositionally biased region" description="Low complexity" evidence="1">
    <location>
        <begin position="37"/>
        <end position="54"/>
    </location>
</feature>
<dbReference type="OrthoDB" id="2804062at2759"/>
<dbReference type="AlphaFoldDB" id="A0A6A4HPF5"/>
<gene>
    <name evidence="3" type="ORF">BT96DRAFT_993808</name>
</gene>
<dbReference type="CDD" id="cd19757">
    <property type="entry name" value="Bbox1"/>
    <property type="match status" value="1"/>
</dbReference>
<evidence type="ECO:0000313" key="4">
    <source>
        <dbReference type="Proteomes" id="UP000799118"/>
    </source>
</evidence>
<dbReference type="Proteomes" id="UP000799118">
    <property type="component" value="Unassembled WGS sequence"/>
</dbReference>
<evidence type="ECO:0000259" key="2">
    <source>
        <dbReference type="Pfam" id="PF18803"/>
    </source>
</evidence>
<evidence type="ECO:0000313" key="3">
    <source>
        <dbReference type="EMBL" id="KAE9399620.1"/>
    </source>
</evidence>
<feature type="region of interest" description="Disordered" evidence="1">
    <location>
        <begin position="17"/>
        <end position="54"/>
    </location>
</feature>
<feature type="compositionally biased region" description="Acidic residues" evidence="1">
    <location>
        <begin position="992"/>
        <end position="1001"/>
    </location>
</feature>
<dbReference type="EMBL" id="ML769467">
    <property type="protein sequence ID" value="KAE9399620.1"/>
    <property type="molecule type" value="Genomic_DNA"/>
</dbReference>
<dbReference type="InterPro" id="IPR041457">
    <property type="entry name" value="CxC2_KDZ-assoc"/>
</dbReference>
<feature type="region of interest" description="Disordered" evidence="1">
    <location>
        <begin position="979"/>
        <end position="1015"/>
    </location>
</feature>
<dbReference type="Pfam" id="PF18803">
    <property type="entry name" value="CxC2"/>
    <property type="match status" value="1"/>
</dbReference>
<proteinExistence type="predicted"/>
<feature type="compositionally biased region" description="Acidic residues" evidence="1">
    <location>
        <begin position="1136"/>
        <end position="1168"/>
    </location>
</feature>
<dbReference type="InterPro" id="IPR040521">
    <property type="entry name" value="KDZ"/>
</dbReference>
<feature type="region of interest" description="Disordered" evidence="1">
    <location>
        <begin position="730"/>
        <end position="755"/>
    </location>
</feature>
<reference evidence="3" key="1">
    <citation type="journal article" date="2019" name="Environ. Microbiol.">
        <title>Fungal ecological strategies reflected in gene transcription - a case study of two litter decomposers.</title>
        <authorList>
            <person name="Barbi F."/>
            <person name="Kohler A."/>
            <person name="Barry K."/>
            <person name="Baskaran P."/>
            <person name="Daum C."/>
            <person name="Fauchery L."/>
            <person name="Ihrmark K."/>
            <person name="Kuo A."/>
            <person name="LaButti K."/>
            <person name="Lipzen A."/>
            <person name="Morin E."/>
            <person name="Grigoriev I.V."/>
            <person name="Henrissat B."/>
            <person name="Lindahl B."/>
            <person name="Martin F."/>
        </authorList>
    </citation>
    <scope>NUCLEOTIDE SEQUENCE</scope>
    <source>
        <strain evidence="3">JB14</strain>
    </source>
</reference>
<evidence type="ECO:0000256" key="1">
    <source>
        <dbReference type="SAM" id="MobiDB-lite"/>
    </source>
</evidence>
<feature type="region of interest" description="Disordered" evidence="1">
    <location>
        <begin position="1123"/>
        <end position="1168"/>
    </location>
</feature>
<organism evidence="3 4">
    <name type="scientific">Gymnopus androsaceus JB14</name>
    <dbReference type="NCBI Taxonomy" id="1447944"/>
    <lineage>
        <taxon>Eukaryota</taxon>
        <taxon>Fungi</taxon>
        <taxon>Dikarya</taxon>
        <taxon>Basidiomycota</taxon>
        <taxon>Agaricomycotina</taxon>
        <taxon>Agaricomycetes</taxon>
        <taxon>Agaricomycetidae</taxon>
        <taxon>Agaricales</taxon>
        <taxon>Marasmiineae</taxon>
        <taxon>Omphalotaceae</taxon>
        <taxon>Gymnopus</taxon>
    </lineage>
</organism>